<dbReference type="PROSITE" id="PS51186">
    <property type="entry name" value="GNAT"/>
    <property type="match status" value="1"/>
</dbReference>
<dbReference type="InterPro" id="IPR016181">
    <property type="entry name" value="Acyl_CoA_acyltransferase"/>
</dbReference>
<sequence>MTAFTILPETGEFDPAIEQLHAEAFGPGRYARAAFRVREQGPHDRALSFVAVAENGGTLLGSVRQTRIETSGTGARGLLLGPLAVREGLKGRGIGKALMRRAVDAAREAKAPFILLVGDRPYYWPFGFEAVPAGKVQMPGPVDPARLLVCELVPEAAETLGGMVRWRGGS</sequence>
<dbReference type="AlphaFoldDB" id="A0A6N1V993"/>
<evidence type="ECO:0000259" key="1">
    <source>
        <dbReference type="PROSITE" id="PS51186"/>
    </source>
</evidence>
<evidence type="ECO:0000313" key="2">
    <source>
        <dbReference type="EMBL" id="QKV17083.1"/>
    </source>
</evidence>
<name>A0A6N1V993_9HYPH</name>
<protein>
    <submittedName>
        <fullName evidence="2">N-acetyltransferase</fullName>
    </submittedName>
</protein>
<keyword evidence="3" id="KW-1185">Reference proteome</keyword>
<gene>
    <name evidence="2" type="ORF">HTY61_00680</name>
</gene>
<accession>A0A6N1V993</accession>
<feature type="domain" description="N-acetyltransferase" evidence="1">
    <location>
        <begin position="4"/>
        <end position="153"/>
    </location>
</feature>
<dbReference type="Proteomes" id="UP000509367">
    <property type="component" value="Chromosome"/>
</dbReference>
<organism evidence="2 3">
    <name type="scientific">Oricola thermophila</name>
    <dbReference type="NCBI Taxonomy" id="2742145"/>
    <lineage>
        <taxon>Bacteria</taxon>
        <taxon>Pseudomonadati</taxon>
        <taxon>Pseudomonadota</taxon>
        <taxon>Alphaproteobacteria</taxon>
        <taxon>Hyphomicrobiales</taxon>
        <taxon>Ahrensiaceae</taxon>
        <taxon>Oricola</taxon>
    </lineage>
</organism>
<dbReference type="CDD" id="cd04301">
    <property type="entry name" value="NAT_SF"/>
    <property type="match status" value="1"/>
</dbReference>
<dbReference type="KEGG" id="orm:HTY61_00680"/>
<dbReference type="SUPFAM" id="SSF55729">
    <property type="entry name" value="Acyl-CoA N-acyltransferases (Nat)"/>
    <property type="match status" value="1"/>
</dbReference>
<proteinExistence type="predicted"/>
<dbReference type="GO" id="GO:0016747">
    <property type="term" value="F:acyltransferase activity, transferring groups other than amino-acyl groups"/>
    <property type="evidence" value="ECO:0007669"/>
    <property type="project" value="InterPro"/>
</dbReference>
<evidence type="ECO:0000313" key="3">
    <source>
        <dbReference type="Proteomes" id="UP000509367"/>
    </source>
</evidence>
<dbReference type="InterPro" id="IPR000182">
    <property type="entry name" value="GNAT_dom"/>
</dbReference>
<reference evidence="2 3" key="1">
    <citation type="submission" date="2020-06" db="EMBL/GenBank/DDBJ databases">
        <title>Oricola thermophila sp. nov. isolated from a tidal sediments.</title>
        <authorList>
            <person name="Kwon K.K."/>
            <person name="Yang S.-H."/>
            <person name="Park M.-J."/>
        </authorList>
    </citation>
    <scope>NUCLEOTIDE SEQUENCE [LARGE SCALE GENOMIC DNA]</scope>
    <source>
        <strain evidence="2 3">MEBiC13590</strain>
    </source>
</reference>
<dbReference type="RefSeq" id="WP_175274979.1">
    <property type="nucleotide sequence ID" value="NZ_CP054836.1"/>
</dbReference>
<dbReference type="Gene3D" id="3.40.630.30">
    <property type="match status" value="1"/>
</dbReference>
<keyword evidence="2" id="KW-0808">Transferase</keyword>
<dbReference type="Pfam" id="PF00583">
    <property type="entry name" value="Acetyltransf_1"/>
    <property type="match status" value="1"/>
</dbReference>
<dbReference type="EMBL" id="CP054836">
    <property type="protein sequence ID" value="QKV17083.1"/>
    <property type="molecule type" value="Genomic_DNA"/>
</dbReference>